<dbReference type="GO" id="GO:0035242">
    <property type="term" value="F:protein-arginine omega-N asymmetric methyltransferase activity"/>
    <property type="evidence" value="ECO:0007669"/>
    <property type="project" value="UniProtKB-EC"/>
</dbReference>
<dbReference type="GO" id="GO:0005829">
    <property type="term" value="C:cytosol"/>
    <property type="evidence" value="ECO:0007669"/>
    <property type="project" value="UniProtKB-SubCell"/>
</dbReference>
<protein>
    <recommendedName>
        <fullName evidence="2">type I protein arginine methyltransferase</fullName>
        <ecNumber evidence="2">2.1.1.319</ecNumber>
    </recommendedName>
</protein>
<dbReference type="PROSITE" id="PS51678">
    <property type="entry name" value="SAM_MT_PRMT"/>
    <property type="match status" value="1"/>
</dbReference>
<keyword evidence="8" id="KW-0863">Zinc-finger</keyword>
<dbReference type="Pfam" id="PF22528">
    <property type="entry name" value="PRMT_C"/>
    <property type="match status" value="1"/>
</dbReference>
<evidence type="ECO:0000256" key="5">
    <source>
        <dbReference type="ARBA" id="ARBA00022679"/>
    </source>
</evidence>
<dbReference type="OrthoDB" id="7848332at2759"/>
<dbReference type="RefSeq" id="XP_014249947.1">
    <property type="nucleotide sequence ID" value="XM_014394461.2"/>
</dbReference>
<dbReference type="AlphaFoldDB" id="A0A8I6RR85"/>
<dbReference type="GO" id="GO:0005634">
    <property type="term" value="C:nucleus"/>
    <property type="evidence" value="ECO:0007669"/>
    <property type="project" value="TreeGrafter"/>
</dbReference>
<dbReference type="OMA" id="FKLINCV"/>
<evidence type="ECO:0000256" key="2">
    <source>
        <dbReference type="ARBA" id="ARBA00011925"/>
    </source>
</evidence>
<accession>A0A8I6RR85</accession>
<dbReference type="SUPFAM" id="SSF53335">
    <property type="entry name" value="S-adenosyl-L-methionine-dependent methyltransferases"/>
    <property type="match status" value="1"/>
</dbReference>
<proteinExistence type="predicted"/>
<dbReference type="Pfam" id="PF06325">
    <property type="entry name" value="PrmA"/>
    <property type="match status" value="1"/>
</dbReference>
<dbReference type="Proteomes" id="UP000494040">
    <property type="component" value="Unassembled WGS sequence"/>
</dbReference>
<comment type="catalytic activity">
    <reaction evidence="10">
        <text>L-arginyl-[protein] + 2 S-adenosyl-L-methionine = N(omega),N(omega)-dimethyl-L-arginyl-[protein] + 2 S-adenosyl-L-homocysteine + 2 H(+)</text>
        <dbReference type="Rhea" id="RHEA:48096"/>
        <dbReference type="Rhea" id="RHEA-COMP:10532"/>
        <dbReference type="Rhea" id="RHEA-COMP:11991"/>
        <dbReference type="ChEBI" id="CHEBI:15378"/>
        <dbReference type="ChEBI" id="CHEBI:29965"/>
        <dbReference type="ChEBI" id="CHEBI:57856"/>
        <dbReference type="ChEBI" id="CHEBI:59789"/>
        <dbReference type="ChEBI" id="CHEBI:61897"/>
        <dbReference type="EC" id="2.1.1.319"/>
    </reaction>
    <physiologicalReaction direction="left-to-right" evidence="10">
        <dbReference type="Rhea" id="RHEA:48097"/>
    </physiologicalReaction>
</comment>
<dbReference type="GeneID" id="106666922"/>
<dbReference type="InterPro" id="IPR049482">
    <property type="entry name" value="ANM3-like_C2H2_Zf"/>
</dbReference>
<dbReference type="GO" id="GO:0042054">
    <property type="term" value="F:histone methyltransferase activity"/>
    <property type="evidence" value="ECO:0007669"/>
    <property type="project" value="TreeGrafter"/>
</dbReference>
<dbReference type="FunFam" id="3.40.50.150:FF:000003">
    <property type="entry name" value="Blast:Protein arginine N-methyltransferase 1"/>
    <property type="match status" value="1"/>
</dbReference>
<keyword evidence="4 12" id="KW-0489">Methyltransferase</keyword>
<keyword evidence="6 12" id="KW-0949">S-adenosyl-L-methionine</keyword>
<dbReference type="PANTHER" id="PTHR11006:SF53">
    <property type="entry name" value="PROTEIN ARGININE N-METHYLTRANSFERASE 3"/>
    <property type="match status" value="1"/>
</dbReference>
<dbReference type="CDD" id="cd02440">
    <property type="entry name" value="AdoMet_MTases"/>
    <property type="match status" value="1"/>
</dbReference>
<dbReference type="Gene3D" id="2.70.160.11">
    <property type="entry name" value="Hnrnp arginine n-methyltransferase1"/>
    <property type="match status" value="1"/>
</dbReference>
<keyword evidence="17" id="KW-1185">Reference proteome</keyword>
<dbReference type="EnsemblMetazoa" id="XM_014394461.2">
    <property type="protein sequence ID" value="XP_014249947.1"/>
    <property type="gene ID" value="LOC106666922"/>
</dbReference>
<evidence type="ECO:0000256" key="12">
    <source>
        <dbReference type="PROSITE-ProRule" id="PRU01015"/>
    </source>
</evidence>
<evidence type="ECO:0000256" key="9">
    <source>
        <dbReference type="ARBA" id="ARBA00022833"/>
    </source>
</evidence>
<keyword evidence="3" id="KW-0963">Cytoplasm</keyword>
<dbReference type="Pfam" id="PF21137">
    <property type="entry name" value="ANM3_C2H2_Zf"/>
    <property type="match status" value="1"/>
</dbReference>
<keyword evidence="13" id="KW-0175">Coiled coil</keyword>
<sequence>MEIDELMDNSDQDSCSSSDYEEEKAYFNEEVTCLFCSNISVSVPKSIVHAQTEHDFNLYTIRDNFNLDSYGYIKLINYIRTEKPDIKTIKECKEPCWMDERYLKPFDVNDPFLWYDLPTVGMTEYGPEPKYINSEDGKITLAQSHFNELQSRIHSLSEKVKEKDDQIEALRMLLTVTDSPKKQSSNSQNTEDESYFNSYSGSFIHNEMLQDQPRMVAFKDVFEKNKEFFKNKTVLDVGCGTGILAMFAATAGAKEVVGIDESEILYQAFDILRENDLHNVVKLIKGKLETQELPLEKFDVIISEWMGYFLLFEGMLDSVIYARETYLAPGGLMLPSKASIHLSGVSDLERHNYMISFWDNVSGFKMSCMKTLSAQEPFVELVKSETIITDVHTVYTLDISTCTSEDMNFSTDFELTINQSSTLTALVGSFDVDFNLPYSVTLSTSPKAPRTHWQQTVFYIKNPISVVAGQKLKCRILCKKRAVNARSFNITITIEGKSQTYLLF</sequence>
<comment type="subcellular location">
    <subcellularLocation>
        <location evidence="1">Cytoplasm</location>
        <location evidence="1">Cytosol</location>
    </subcellularLocation>
</comment>
<evidence type="ECO:0000256" key="6">
    <source>
        <dbReference type="ARBA" id="ARBA00022691"/>
    </source>
</evidence>
<dbReference type="PANTHER" id="PTHR11006">
    <property type="entry name" value="PROTEIN ARGININE N-METHYLTRANSFERASE"/>
    <property type="match status" value="1"/>
</dbReference>
<comment type="catalytic activity">
    <reaction evidence="11">
        <text>L-arginyl-[protein] + S-adenosyl-L-methionine = N(omega)-methyl-L-arginyl-[protein] + S-adenosyl-L-homocysteine + H(+)</text>
        <dbReference type="Rhea" id="RHEA:48100"/>
        <dbReference type="Rhea" id="RHEA-COMP:10532"/>
        <dbReference type="Rhea" id="RHEA-COMP:11990"/>
        <dbReference type="ChEBI" id="CHEBI:15378"/>
        <dbReference type="ChEBI" id="CHEBI:29965"/>
        <dbReference type="ChEBI" id="CHEBI:57856"/>
        <dbReference type="ChEBI" id="CHEBI:59789"/>
        <dbReference type="ChEBI" id="CHEBI:65280"/>
    </reaction>
    <physiologicalReaction direction="left-to-right" evidence="11">
        <dbReference type="Rhea" id="RHEA:48101"/>
    </physiologicalReaction>
</comment>
<evidence type="ECO:0000256" key="11">
    <source>
        <dbReference type="ARBA" id="ARBA00049303"/>
    </source>
</evidence>
<keyword evidence="5 12" id="KW-0808">Transferase</keyword>
<dbReference type="Gene3D" id="3.40.50.150">
    <property type="entry name" value="Vaccinia Virus protein VP39"/>
    <property type="match status" value="1"/>
</dbReference>
<feature type="domain" description="Protein arginine N-methyltransferase" evidence="15">
    <location>
        <begin position="337"/>
        <end position="498"/>
    </location>
</feature>
<dbReference type="InterPro" id="IPR029063">
    <property type="entry name" value="SAM-dependent_MTases_sf"/>
</dbReference>
<evidence type="ECO:0000256" key="13">
    <source>
        <dbReference type="SAM" id="Coils"/>
    </source>
</evidence>
<keyword evidence="7" id="KW-0479">Metal-binding</keyword>
<evidence type="ECO:0000313" key="16">
    <source>
        <dbReference type="EnsemblMetazoa" id="XP_014249947.1"/>
    </source>
</evidence>
<dbReference type="SUPFAM" id="SSF57667">
    <property type="entry name" value="beta-beta-alpha zinc fingers"/>
    <property type="match status" value="1"/>
</dbReference>
<keyword evidence="9" id="KW-0862">Zinc</keyword>
<dbReference type="EC" id="2.1.1.319" evidence="2"/>
<reference evidence="16" key="1">
    <citation type="submission" date="2022-01" db="UniProtKB">
        <authorList>
            <consortium name="EnsemblMetazoa"/>
        </authorList>
    </citation>
    <scope>IDENTIFICATION</scope>
</reference>
<dbReference type="InterPro" id="IPR025799">
    <property type="entry name" value="Arg_MeTrfase"/>
</dbReference>
<evidence type="ECO:0000259" key="14">
    <source>
        <dbReference type="Pfam" id="PF21137"/>
    </source>
</evidence>
<evidence type="ECO:0000256" key="8">
    <source>
        <dbReference type="ARBA" id="ARBA00022771"/>
    </source>
</evidence>
<dbReference type="InterPro" id="IPR055135">
    <property type="entry name" value="PRMT_dom"/>
</dbReference>
<name>A0A8I6RR85_CIMLE</name>
<dbReference type="KEGG" id="clec:106666922"/>
<evidence type="ECO:0000259" key="15">
    <source>
        <dbReference type="Pfam" id="PF22528"/>
    </source>
</evidence>
<evidence type="ECO:0000256" key="3">
    <source>
        <dbReference type="ARBA" id="ARBA00022490"/>
    </source>
</evidence>
<evidence type="ECO:0000256" key="4">
    <source>
        <dbReference type="ARBA" id="ARBA00022603"/>
    </source>
</evidence>
<dbReference type="GO" id="GO:0032259">
    <property type="term" value="P:methylation"/>
    <property type="evidence" value="ECO:0007669"/>
    <property type="project" value="UniProtKB-KW"/>
</dbReference>
<evidence type="ECO:0000313" key="17">
    <source>
        <dbReference type="Proteomes" id="UP000494040"/>
    </source>
</evidence>
<feature type="domain" description="Protein arginine N-methyltransferase 3-like C2H2 zinc finger" evidence="14">
    <location>
        <begin position="63"/>
        <end position="105"/>
    </location>
</feature>
<evidence type="ECO:0000256" key="10">
    <source>
        <dbReference type="ARBA" id="ARBA00047384"/>
    </source>
</evidence>
<feature type="coiled-coil region" evidence="13">
    <location>
        <begin position="146"/>
        <end position="173"/>
    </location>
</feature>
<evidence type="ECO:0000256" key="7">
    <source>
        <dbReference type="ARBA" id="ARBA00022723"/>
    </source>
</evidence>
<dbReference type="GO" id="GO:0008270">
    <property type="term" value="F:zinc ion binding"/>
    <property type="evidence" value="ECO:0007669"/>
    <property type="project" value="UniProtKB-KW"/>
</dbReference>
<dbReference type="InterPro" id="IPR036236">
    <property type="entry name" value="Znf_C2H2_sf"/>
</dbReference>
<evidence type="ECO:0000256" key="1">
    <source>
        <dbReference type="ARBA" id="ARBA00004514"/>
    </source>
</evidence>
<organism evidence="16 17">
    <name type="scientific">Cimex lectularius</name>
    <name type="common">Bed bug</name>
    <name type="synonym">Acanthia lectularia</name>
    <dbReference type="NCBI Taxonomy" id="79782"/>
    <lineage>
        <taxon>Eukaryota</taxon>
        <taxon>Metazoa</taxon>
        <taxon>Ecdysozoa</taxon>
        <taxon>Arthropoda</taxon>
        <taxon>Hexapoda</taxon>
        <taxon>Insecta</taxon>
        <taxon>Pterygota</taxon>
        <taxon>Neoptera</taxon>
        <taxon>Paraneoptera</taxon>
        <taxon>Hemiptera</taxon>
        <taxon>Heteroptera</taxon>
        <taxon>Panheteroptera</taxon>
        <taxon>Cimicomorpha</taxon>
        <taxon>Cimicidae</taxon>
        <taxon>Cimex</taxon>
    </lineage>
</organism>